<dbReference type="Gene3D" id="3.60.10.10">
    <property type="entry name" value="Endonuclease/exonuclease/phosphatase"/>
    <property type="match status" value="1"/>
</dbReference>
<dbReference type="InterPro" id="IPR036691">
    <property type="entry name" value="Endo/exonu/phosph_ase_sf"/>
</dbReference>
<proteinExistence type="predicted"/>
<evidence type="ECO:0000259" key="1">
    <source>
        <dbReference type="Pfam" id="PF13966"/>
    </source>
</evidence>
<feature type="domain" description="Reverse transcriptase zinc-binding" evidence="1">
    <location>
        <begin position="556"/>
        <end position="638"/>
    </location>
</feature>
<dbReference type="EMBL" id="JARKNE010000006">
    <property type="protein sequence ID" value="KAK5825977.1"/>
    <property type="molecule type" value="Genomic_DNA"/>
</dbReference>
<organism evidence="2 3">
    <name type="scientific">Gossypium arboreum</name>
    <name type="common">Tree cotton</name>
    <name type="synonym">Gossypium nanking</name>
    <dbReference type="NCBI Taxonomy" id="29729"/>
    <lineage>
        <taxon>Eukaryota</taxon>
        <taxon>Viridiplantae</taxon>
        <taxon>Streptophyta</taxon>
        <taxon>Embryophyta</taxon>
        <taxon>Tracheophyta</taxon>
        <taxon>Spermatophyta</taxon>
        <taxon>Magnoliopsida</taxon>
        <taxon>eudicotyledons</taxon>
        <taxon>Gunneridae</taxon>
        <taxon>Pentapetalae</taxon>
        <taxon>rosids</taxon>
        <taxon>malvids</taxon>
        <taxon>Malvales</taxon>
        <taxon>Malvaceae</taxon>
        <taxon>Malvoideae</taxon>
        <taxon>Gossypium</taxon>
    </lineage>
</organism>
<gene>
    <name evidence="2" type="ORF">PVK06_020871</name>
</gene>
<comment type="caution">
    <text evidence="2">The sequence shown here is derived from an EMBL/GenBank/DDBJ whole genome shotgun (WGS) entry which is preliminary data.</text>
</comment>
<dbReference type="Proteomes" id="UP001358586">
    <property type="component" value="Chromosome 6"/>
</dbReference>
<evidence type="ECO:0000313" key="3">
    <source>
        <dbReference type="Proteomes" id="UP001358586"/>
    </source>
</evidence>
<dbReference type="InterPro" id="IPR026960">
    <property type="entry name" value="RVT-Znf"/>
</dbReference>
<dbReference type="PANTHER" id="PTHR35218">
    <property type="entry name" value="RNASE H DOMAIN-CONTAINING PROTEIN"/>
    <property type="match status" value="1"/>
</dbReference>
<reference evidence="2 3" key="1">
    <citation type="submission" date="2023-03" db="EMBL/GenBank/DDBJ databases">
        <title>WGS of Gossypium arboreum.</title>
        <authorList>
            <person name="Yu D."/>
        </authorList>
    </citation>
    <scope>NUCLEOTIDE SEQUENCE [LARGE SCALE GENOMIC DNA]</scope>
    <source>
        <tissue evidence="2">Leaf</tissue>
    </source>
</reference>
<keyword evidence="3" id="KW-1185">Reference proteome</keyword>
<dbReference type="PANTHER" id="PTHR35218:SF9">
    <property type="entry name" value="ENDONUCLEASE_EXONUCLEASE_PHOSPHATASE DOMAIN-CONTAINING PROTEIN"/>
    <property type="match status" value="1"/>
</dbReference>
<dbReference type="SUPFAM" id="SSF56219">
    <property type="entry name" value="DNase I-like"/>
    <property type="match status" value="1"/>
</dbReference>
<accession>A0ABR0PNI3</accession>
<sequence>MEKSWMVVERRRERSRLSVKEETAVPGDLLGDSLCGAGGFNGEINGSDEVMTKEKSNGDGDIGLGFPEKDVIEAKGKHAKLKAKGKKVVMGSGPKSALKVLKPNNGSLGMHLNIGRGGFDDGSRLGQVGAIDKGKAIVIEKVKILANLNKKKHTAEQQSIDLQLAIEGLACDLERNPNKYVMVSDPQVVEEAGHPRFYNFVKEYKKEFSPNLFCLLKPRVSGARVDDIITKIGYPNSLRVEANGFVGGIWLCWNGDLMVDIFNIHSQVVHVKICSMMSSDHFFCSIVCGSPHAAKRRELWHFLSSLAILVEGPWMLANDFNSILDGDERKGGASISHVGCKWFGEFLFDNALRDLGASGAKFTWYREVYMNIFVRKRKLISELEKVQKVLEVRSYQSLHRWKYELRQEIEEVLAHGKLLWFQKSRAEWLKDGDRNTSYFHSRTLARWKQNKVESLLVANKWCFEEDVLKQHVVQFLKELYTMDYIGPLRDIIGGSDQPDNTLCVCDLVTENGLWDWDCLTNLVPRPIIQQITVIIPLFDVVGQDCLAWKWMGNDGFSSSATYKNLFSRVSDVVVIWKMIWRVSVPQRVRVFLWLLWHDRLLTNNERRRRHMTDDGICPLCIDSLDTRIHAFRDCAFAKTHMSSMVTDDVGGAPSNGDHTTKKAKVKRIDVDMNSDVIIYSNGKISIDPPPTLVVSWKGKMVGNGSSGLIYKQKFLEEIDRLIFKVVKLDFQTDSGVKGKFARLVVFLDMGKPLISKIFVDEQGKKRELGPVNLAGNKADRGSILVDNTRASLGELSQPNLRGNGEPILKEAMGYTQLNKVGFGSLQTGSIRLNTQAAWVEENMIGSPLNVETNSGMKLISTGQQEVPPT</sequence>
<protein>
    <recommendedName>
        <fullName evidence="1">Reverse transcriptase zinc-binding domain-containing protein</fullName>
    </recommendedName>
</protein>
<name>A0ABR0PNI3_GOSAR</name>
<dbReference type="Pfam" id="PF13966">
    <property type="entry name" value="zf-RVT"/>
    <property type="match status" value="1"/>
</dbReference>
<evidence type="ECO:0000313" key="2">
    <source>
        <dbReference type="EMBL" id="KAK5825977.1"/>
    </source>
</evidence>